<dbReference type="EMBL" id="JAESIY010000007">
    <property type="protein sequence ID" value="MBL3657395.1"/>
    <property type="molecule type" value="Genomic_DNA"/>
</dbReference>
<evidence type="ECO:0000313" key="10">
    <source>
        <dbReference type="Proteomes" id="UP000659388"/>
    </source>
</evidence>
<keyword evidence="5 8" id="KW-0812">Transmembrane</keyword>
<feature type="transmembrane region" description="Helical" evidence="8">
    <location>
        <begin position="950"/>
        <end position="971"/>
    </location>
</feature>
<evidence type="ECO:0000256" key="3">
    <source>
        <dbReference type="ARBA" id="ARBA00022475"/>
    </source>
</evidence>
<keyword evidence="2" id="KW-0813">Transport</keyword>
<keyword evidence="3" id="KW-1003">Cell membrane</keyword>
<evidence type="ECO:0000256" key="6">
    <source>
        <dbReference type="ARBA" id="ARBA00022989"/>
    </source>
</evidence>
<dbReference type="FunFam" id="3.30.70.1430:FF:000001">
    <property type="entry name" value="Efflux pump membrane transporter"/>
    <property type="match status" value="1"/>
</dbReference>
<comment type="caution">
    <text evidence="9">The sequence shown here is derived from an EMBL/GenBank/DDBJ whole genome shotgun (WGS) entry which is preliminary data.</text>
</comment>
<feature type="transmembrane region" description="Helical" evidence="8">
    <location>
        <begin position="336"/>
        <end position="352"/>
    </location>
</feature>
<feature type="transmembrane region" description="Helical" evidence="8">
    <location>
        <begin position="12"/>
        <end position="32"/>
    </location>
</feature>
<dbReference type="PRINTS" id="PR00702">
    <property type="entry name" value="ACRIFLAVINRP"/>
</dbReference>
<name>A0A937F7Y9_9BACT</name>
<dbReference type="GO" id="GO:0005886">
    <property type="term" value="C:plasma membrane"/>
    <property type="evidence" value="ECO:0007669"/>
    <property type="project" value="UniProtKB-SubCell"/>
</dbReference>
<dbReference type="PANTHER" id="PTHR32063:SF28">
    <property type="entry name" value="BLR2861 PROTEIN"/>
    <property type="match status" value="1"/>
</dbReference>
<feature type="transmembrane region" description="Helical" evidence="8">
    <location>
        <begin position="525"/>
        <end position="545"/>
    </location>
</feature>
<evidence type="ECO:0000256" key="2">
    <source>
        <dbReference type="ARBA" id="ARBA00022448"/>
    </source>
</evidence>
<keyword evidence="10" id="KW-1185">Reference proteome</keyword>
<feature type="transmembrane region" description="Helical" evidence="8">
    <location>
        <begin position="462"/>
        <end position="484"/>
    </location>
</feature>
<proteinExistence type="predicted"/>
<feature type="transmembrane region" description="Helical" evidence="8">
    <location>
        <begin position="904"/>
        <end position="929"/>
    </location>
</feature>
<dbReference type="SUPFAM" id="SSF82866">
    <property type="entry name" value="Multidrug efflux transporter AcrB transmembrane domain"/>
    <property type="match status" value="2"/>
</dbReference>
<organism evidence="9 10">
    <name type="scientific">Fulvivirga sediminis</name>
    <dbReference type="NCBI Taxonomy" id="2803949"/>
    <lineage>
        <taxon>Bacteria</taxon>
        <taxon>Pseudomonadati</taxon>
        <taxon>Bacteroidota</taxon>
        <taxon>Cytophagia</taxon>
        <taxon>Cytophagales</taxon>
        <taxon>Fulvivirgaceae</taxon>
        <taxon>Fulvivirga</taxon>
    </lineage>
</organism>
<feature type="transmembrane region" description="Helical" evidence="8">
    <location>
        <begin position="878"/>
        <end position="898"/>
    </location>
</feature>
<dbReference type="Gene3D" id="3.30.70.1440">
    <property type="entry name" value="Multidrug efflux transporter AcrB pore domain"/>
    <property type="match status" value="1"/>
</dbReference>
<dbReference type="RefSeq" id="WP_202245171.1">
    <property type="nucleotide sequence ID" value="NZ_JAESIY010000007.1"/>
</dbReference>
<feature type="transmembrane region" description="Helical" evidence="8">
    <location>
        <begin position="359"/>
        <end position="379"/>
    </location>
</feature>
<feature type="transmembrane region" description="Helical" evidence="8">
    <location>
        <begin position="385"/>
        <end position="409"/>
    </location>
</feature>
<comment type="subcellular location">
    <subcellularLocation>
        <location evidence="1">Cell inner membrane</location>
        <topology evidence="1">Multi-pass membrane protein</topology>
    </subcellularLocation>
</comment>
<feature type="transmembrane region" description="Helical" evidence="8">
    <location>
        <begin position="430"/>
        <end position="450"/>
    </location>
</feature>
<keyword evidence="6 8" id="KW-1133">Transmembrane helix</keyword>
<dbReference type="FunFam" id="1.20.1640.10:FF:000001">
    <property type="entry name" value="Efflux pump membrane transporter"/>
    <property type="match status" value="1"/>
</dbReference>
<dbReference type="Gene3D" id="1.20.1640.10">
    <property type="entry name" value="Multidrug efflux transporter AcrB transmembrane domain"/>
    <property type="match status" value="2"/>
</dbReference>
<dbReference type="Proteomes" id="UP000659388">
    <property type="component" value="Unassembled WGS sequence"/>
</dbReference>
<dbReference type="SUPFAM" id="SSF82714">
    <property type="entry name" value="Multidrug efflux transporter AcrB TolC docking domain, DN and DC subdomains"/>
    <property type="match status" value="2"/>
</dbReference>
<reference evidence="9" key="1">
    <citation type="submission" date="2021-01" db="EMBL/GenBank/DDBJ databases">
        <title>Fulvivirga kasyanovii gen. nov., sp nov., a novel member of the phylum Bacteroidetes isolated from seawater in a mussel farm.</title>
        <authorList>
            <person name="Zhao L.-H."/>
            <person name="Wang Z.-J."/>
        </authorList>
    </citation>
    <scope>NUCLEOTIDE SEQUENCE</scope>
    <source>
        <strain evidence="9">2943</strain>
    </source>
</reference>
<dbReference type="InterPro" id="IPR001036">
    <property type="entry name" value="Acrflvin-R"/>
</dbReference>
<sequence length="1017" mass="113291">MSLASISVDRPVLAIVMSITIILFGLVGFNFLGVREYPSVDPPIISVSTSYSGANSDVIETQITEPLEESINGIEGIKTLSSTSTEGRSSIRVEFSLDTDLEAAANDVRDKVSRAIRNLPEDADPPIVSKADANSSPIIALRIFSKKRNLLEISEIAQNTFKENFQTIDGVSEVRVWGERKYSMRLWMDPDKLAAYDITPLDVYNAVEAQNLELPSGRIEGNSTELTIRTLGRLNLPEQYDDLIIRNDEFGLIRFRDVGRAEFYPENDRTILKNNGIPMVMTAIVPQPGTNNLSIAEAFYKRLEEIKRNLPEDIEVGVRFDNTEYIEESINEVQETIYMAFILVVLIIFMFLRDWRTTFIPVVTVPISLIGTFFLMYLFDFSINVLTLLGIVLSIGLVVDDAIVVLENIYSKIEQGKTPQEAGKEGTNEIFFAVIATTVALTAVFFPIIFLQGITGRLFREFGLVVAGSVVISSFVALTLTPMLSSKMLKKREKHNWIYNKTEPFFVWLNNKYGNALEYFMKARWIAFIIILASAAGIYLCIKVLPQELAPMEDRGTFRIMATGPEGATFEYMDFYVDQMVELSQKEMPESESIISITSPGWGSSAVNSAFLIVNLNDAAERKRSQTEIVNALKPEIAKNTRARAFISQPQTIGDSRGGLPVQYVVQANTVEQLKKVLPAFQERAQQSEVFDFIDLDLKFNKPELNVTIDRDKARDMGVSVRNIAQTLQLSLSGQRFGYFVKDGKQYQIIGQVERDNRNDPLDLKSIYVKSDDGQLIQMDNLVTLTEQSTPPQLYRYNRFASATFSASLAPGYSLGAGIEEMNRIADEILDSSYSTSLSGSSLEYQESASNLYFAFGFALILIYLVLSAQFESFRDPLIIMFTVPLALAGALGSLWLFDQSLNIFSQIGIIMLIGLVTKNGILIVEFANQRKAQDMSMQESIIGAAKARFRPILMTSLSTILGILPIALALGAGSESRVSMGIAVIGGMVFATLLTLFVIPAIYTYITSKQKRLARV</sequence>
<protein>
    <submittedName>
        <fullName evidence="9">Efflux RND transporter permease subunit</fullName>
    </submittedName>
</protein>
<evidence type="ECO:0000256" key="7">
    <source>
        <dbReference type="ARBA" id="ARBA00023136"/>
    </source>
</evidence>
<dbReference type="Gene3D" id="3.30.2090.10">
    <property type="entry name" value="Multidrug efflux transporter AcrB TolC docking domain, DN and DC subdomains"/>
    <property type="match status" value="2"/>
</dbReference>
<feature type="transmembrane region" description="Helical" evidence="8">
    <location>
        <begin position="852"/>
        <end position="871"/>
    </location>
</feature>
<evidence type="ECO:0000256" key="5">
    <source>
        <dbReference type="ARBA" id="ARBA00022692"/>
    </source>
</evidence>
<dbReference type="Gene3D" id="3.30.70.1320">
    <property type="entry name" value="Multidrug efflux transporter AcrB pore domain like"/>
    <property type="match status" value="1"/>
</dbReference>
<dbReference type="Gene3D" id="3.30.70.1430">
    <property type="entry name" value="Multidrug efflux transporter AcrB pore domain"/>
    <property type="match status" value="2"/>
</dbReference>
<dbReference type="Pfam" id="PF00873">
    <property type="entry name" value="ACR_tran"/>
    <property type="match status" value="1"/>
</dbReference>
<keyword evidence="4" id="KW-0997">Cell inner membrane</keyword>
<evidence type="ECO:0000313" key="9">
    <source>
        <dbReference type="EMBL" id="MBL3657395.1"/>
    </source>
</evidence>
<dbReference type="PANTHER" id="PTHR32063">
    <property type="match status" value="1"/>
</dbReference>
<evidence type="ECO:0000256" key="1">
    <source>
        <dbReference type="ARBA" id="ARBA00004429"/>
    </source>
</evidence>
<dbReference type="SUPFAM" id="SSF82693">
    <property type="entry name" value="Multidrug efflux transporter AcrB pore domain, PN1, PN2, PC1 and PC2 subdomains"/>
    <property type="match status" value="3"/>
</dbReference>
<evidence type="ECO:0000256" key="8">
    <source>
        <dbReference type="SAM" id="Phobius"/>
    </source>
</evidence>
<keyword evidence="7 8" id="KW-0472">Membrane</keyword>
<accession>A0A937F7Y9</accession>
<dbReference type="InterPro" id="IPR027463">
    <property type="entry name" value="AcrB_DN_DC_subdom"/>
</dbReference>
<evidence type="ECO:0000256" key="4">
    <source>
        <dbReference type="ARBA" id="ARBA00022519"/>
    </source>
</evidence>
<dbReference type="AlphaFoldDB" id="A0A937F7Y9"/>
<feature type="transmembrane region" description="Helical" evidence="8">
    <location>
        <begin position="983"/>
        <end position="1007"/>
    </location>
</feature>
<gene>
    <name evidence="9" type="ORF">JL102_14705</name>
</gene>
<dbReference type="GO" id="GO:0042910">
    <property type="term" value="F:xenobiotic transmembrane transporter activity"/>
    <property type="evidence" value="ECO:0007669"/>
    <property type="project" value="TreeGrafter"/>
</dbReference>